<dbReference type="InterPro" id="IPR006379">
    <property type="entry name" value="HAD-SF_hydro_IIB"/>
</dbReference>
<dbReference type="InterPro" id="IPR023214">
    <property type="entry name" value="HAD_sf"/>
</dbReference>
<proteinExistence type="predicted"/>
<dbReference type="EC" id="3.1.3.-" evidence="1"/>
<dbReference type="NCBIfam" id="TIGR01484">
    <property type="entry name" value="HAD-SF-IIB"/>
    <property type="match status" value="1"/>
</dbReference>
<dbReference type="PANTHER" id="PTHR10000:SF8">
    <property type="entry name" value="HAD SUPERFAMILY HYDROLASE-LIKE, TYPE 3"/>
    <property type="match status" value="1"/>
</dbReference>
<dbReference type="Gene3D" id="3.40.50.1000">
    <property type="entry name" value="HAD superfamily/HAD-like"/>
    <property type="match status" value="1"/>
</dbReference>
<comment type="caution">
    <text evidence="1">The sequence shown here is derived from an EMBL/GenBank/DDBJ whole genome shotgun (WGS) entry which is preliminary data.</text>
</comment>
<dbReference type="RefSeq" id="WP_204672899.1">
    <property type="nucleotide sequence ID" value="NZ_JACJKQ010000009.1"/>
</dbReference>
<accession>A0ABT7VAY9</accession>
<reference evidence="1 2" key="2">
    <citation type="submission" date="2023-06" db="EMBL/GenBank/DDBJ databases">
        <authorList>
            <person name="Zeman M."/>
            <person name="Kubasova T."/>
            <person name="Jahodarova E."/>
            <person name="Nykrynova M."/>
            <person name="Rychlik I."/>
        </authorList>
    </citation>
    <scope>NUCLEOTIDE SEQUENCE [LARGE SCALE GENOMIC DNA]</scope>
    <source>
        <strain evidence="1 2">154_Feed</strain>
    </source>
</reference>
<reference evidence="2" key="1">
    <citation type="submission" date="2023-06" db="EMBL/GenBank/DDBJ databases">
        <title>Identification and characterization of horizontal gene transfer across gut microbiota members of farm animals based on homology search.</title>
        <authorList>
            <person name="Zeman M."/>
            <person name="Kubasova T."/>
            <person name="Jahodarova E."/>
            <person name="Nykrynova M."/>
            <person name="Rychlik I."/>
        </authorList>
    </citation>
    <scope>NUCLEOTIDE SEQUENCE [LARGE SCALE GENOMIC DNA]</scope>
    <source>
        <strain evidence="2">154_Feed</strain>
    </source>
</reference>
<dbReference type="GO" id="GO:0016787">
    <property type="term" value="F:hydrolase activity"/>
    <property type="evidence" value="ECO:0007669"/>
    <property type="project" value="UniProtKB-KW"/>
</dbReference>
<name>A0ABT7VAY9_9ACTN</name>
<dbReference type="Proteomes" id="UP001529421">
    <property type="component" value="Unassembled WGS sequence"/>
</dbReference>
<dbReference type="SUPFAM" id="SSF56784">
    <property type="entry name" value="HAD-like"/>
    <property type="match status" value="1"/>
</dbReference>
<evidence type="ECO:0000313" key="2">
    <source>
        <dbReference type="Proteomes" id="UP001529421"/>
    </source>
</evidence>
<keyword evidence="2" id="KW-1185">Reference proteome</keyword>
<dbReference type="Gene3D" id="3.30.1240.10">
    <property type="match status" value="1"/>
</dbReference>
<organism evidence="1 2">
    <name type="scientific">Enorma phocaeensis</name>
    <dbReference type="NCBI Taxonomy" id="1871019"/>
    <lineage>
        <taxon>Bacteria</taxon>
        <taxon>Bacillati</taxon>
        <taxon>Actinomycetota</taxon>
        <taxon>Coriobacteriia</taxon>
        <taxon>Coriobacteriales</taxon>
        <taxon>Coriobacteriaceae</taxon>
        <taxon>Enorma</taxon>
    </lineage>
</organism>
<dbReference type="PANTHER" id="PTHR10000">
    <property type="entry name" value="PHOSPHOSERINE PHOSPHATASE"/>
    <property type="match status" value="1"/>
</dbReference>
<dbReference type="PROSITE" id="PS01228">
    <property type="entry name" value="COF_1"/>
    <property type="match status" value="1"/>
</dbReference>
<protein>
    <submittedName>
        <fullName evidence="1">HAD family hydrolase</fullName>
        <ecNumber evidence="1">3.1.3.-</ecNumber>
    </submittedName>
</protein>
<sequence>MIKLFACDLDGTLLNWLHATDKVILDAVREITDAGAHIAIATGRTMRTAYDSGFQGAPIELLGSNGSIVRDRDGHVLKTFPIDHDVLEDLLRAFPTVCFECVAPDGTFVTGSQEQREEGFRNRSLMRRIIMRGMRGTSSEQEYMWFNQTADQVLEHEICKINCHVLDPVLNRELASYLAENTDKLVDAPFAPTMFEISACDVNKGAGVAWLAQYLGISEDEVAVYGDGGNDIRMLERFEHAYAPKNASDAAKRAAGTVIGSNVFHAVPKHMLRTVRDQRSRTVIA</sequence>
<gene>
    <name evidence="1" type="ORF">QUW28_09210</name>
</gene>
<dbReference type="EMBL" id="JAUDDZ010000016">
    <property type="protein sequence ID" value="MDM8275665.1"/>
    <property type="molecule type" value="Genomic_DNA"/>
</dbReference>
<dbReference type="Pfam" id="PF08282">
    <property type="entry name" value="Hydrolase_3"/>
    <property type="match status" value="1"/>
</dbReference>
<dbReference type="InterPro" id="IPR036412">
    <property type="entry name" value="HAD-like_sf"/>
</dbReference>
<evidence type="ECO:0000313" key="1">
    <source>
        <dbReference type="EMBL" id="MDM8275665.1"/>
    </source>
</evidence>
<keyword evidence="1" id="KW-0378">Hydrolase</keyword>